<dbReference type="EMBL" id="UINC01078309">
    <property type="protein sequence ID" value="SVC19266.1"/>
    <property type="molecule type" value="Genomic_DNA"/>
</dbReference>
<proteinExistence type="predicted"/>
<sequence>MAGLTTAAILVLTIGCSQGESLLREAKSLLREAKGGFTSTWAFSPDHLEGSIIVKLECCDKETTFIGEMQVASVVIENNTDINIQKIELIFNFEGKEGFNFPEISTESKRELGIGQKMRLKLHLYDYETEEFIDPRDIKSSDDTLTIKVN</sequence>
<dbReference type="AlphaFoldDB" id="A0A382K5H6"/>
<organism evidence="1">
    <name type="scientific">marine metagenome</name>
    <dbReference type="NCBI Taxonomy" id="408172"/>
    <lineage>
        <taxon>unclassified sequences</taxon>
        <taxon>metagenomes</taxon>
        <taxon>ecological metagenomes</taxon>
    </lineage>
</organism>
<reference evidence="1" key="1">
    <citation type="submission" date="2018-05" db="EMBL/GenBank/DDBJ databases">
        <authorList>
            <person name="Lanie J.A."/>
            <person name="Ng W.-L."/>
            <person name="Kazmierczak K.M."/>
            <person name="Andrzejewski T.M."/>
            <person name="Davidsen T.M."/>
            <person name="Wayne K.J."/>
            <person name="Tettelin H."/>
            <person name="Glass J.I."/>
            <person name="Rusch D."/>
            <person name="Podicherti R."/>
            <person name="Tsui H.-C.T."/>
            <person name="Winkler M.E."/>
        </authorList>
    </citation>
    <scope>NUCLEOTIDE SEQUENCE</scope>
</reference>
<accession>A0A382K5H6</accession>
<evidence type="ECO:0000313" key="1">
    <source>
        <dbReference type="EMBL" id="SVC19266.1"/>
    </source>
</evidence>
<protein>
    <submittedName>
        <fullName evidence="1">Uncharacterized protein</fullName>
    </submittedName>
</protein>
<gene>
    <name evidence="1" type="ORF">METZ01_LOCUS272120</name>
</gene>
<name>A0A382K5H6_9ZZZZ</name>